<dbReference type="Proteomes" id="UP000199608">
    <property type="component" value="Unassembled WGS sequence"/>
</dbReference>
<organism evidence="2 3">
    <name type="scientific">Desulfobacula phenolica</name>
    <dbReference type="NCBI Taxonomy" id="90732"/>
    <lineage>
        <taxon>Bacteria</taxon>
        <taxon>Pseudomonadati</taxon>
        <taxon>Thermodesulfobacteriota</taxon>
        <taxon>Desulfobacteria</taxon>
        <taxon>Desulfobacterales</taxon>
        <taxon>Desulfobacteraceae</taxon>
        <taxon>Desulfobacula</taxon>
    </lineage>
</organism>
<proteinExistence type="predicted"/>
<keyword evidence="1" id="KW-0812">Transmembrane</keyword>
<dbReference type="RefSeq" id="WP_175530450.1">
    <property type="nucleotide sequence ID" value="NZ_FNLL01000029.1"/>
</dbReference>
<feature type="transmembrane region" description="Helical" evidence="1">
    <location>
        <begin position="6"/>
        <end position="28"/>
    </location>
</feature>
<evidence type="ECO:0008006" key="4">
    <source>
        <dbReference type="Google" id="ProtNLM"/>
    </source>
</evidence>
<name>A0A1H2KBH7_9BACT</name>
<evidence type="ECO:0000256" key="1">
    <source>
        <dbReference type="SAM" id="Phobius"/>
    </source>
</evidence>
<evidence type="ECO:0000313" key="2">
    <source>
        <dbReference type="EMBL" id="SDU66014.1"/>
    </source>
</evidence>
<keyword evidence="3" id="KW-1185">Reference proteome</keyword>
<feature type="transmembrane region" description="Helical" evidence="1">
    <location>
        <begin position="40"/>
        <end position="64"/>
    </location>
</feature>
<keyword evidence="1" id="KW-1133">Transmembrane helix</keyword>
<accession>A0A1H2KBH7</accession>
<dbReference type="AlphaFoldDB" id="A0A1H2KBH7"/>
<reference evidence="3" key="1">
    <citation type="submission" date="2016-10" db="EMBL/GenBank/DDBJ databases">
        <authorList>
            <person name="Varghese N."/>
            <person name="Submissions S."/>
        </authorList>
    </citation>
    <scope>NUCLEOTIDE SEQUENCE [LARGE SCALE GENOMIC DNA]</scope>
    <source>
        <strain evidence="3">DSM 3384</strain>
    </source>
</reference>
<gene>
    <name evidence="2" type="ORF">SAMN04487931_1294</name>
</gene>
<keyword evidence="1" id="KW-0472">Membrane</keyword>
<dbReference type="EMBL" id="FNLL01000029">
    <property type="protein sequence ID" value="SDU66014.1"/>
    <property type="molecule type" value="Genomic_DNA"/>
</dbReference>
<sequence>MSINFILLFSMTVFVASIIPGPSMLLALTHGMHYGARRTIASALGNVTVTLIQASVSIVCLALSNK</sequence>
<evidence type="ECO:0000313" key="3">
    <source>
        <dbReference type="Proteomes" id="UP000199608"/>
    </source>
</evidence>
<protein>
    <recommendedName>
        <fullName evidence="4">LysE type translocator</fullName>
    </recommendedName>
</protein>